<keyword evidence="5" id="KW-1185">Reference proteome</keyword>
<evidence type="ECO:0000313" key="2">
    <source>
        <dbReference type="EMBL" id="CAD5224918.1"/>
    </source>
</evidence>
<proteinExistence type="predicted"/>
<feature type="chain" id="PRO_5036021950" evidence="1">
    <location>
        <begin position="22"/>
        <end position="202"/>
    </location>
</feature>
<protein>
    <submittedName>
        <fullName evidence="2">(pine wood nematode) hypothetical protein</fullName>
    </submittedName>
</protein>
<organism evidence="4 6">
    <name type="scientific">Bursaphelenchus xylophilus</name>
    <name type="common">Pinewood nematode worm</name>
    <name type="synonym">Aphelenchoides xylophilus</name>
    <dbReference type="NCBI Taxonomy" id="6326"/>
    <lineage>
        <taxon>Eukaryota</taxon>
        <taxon>Metazoa</taxon>
        <taxon>Ecdysozoa</taxon>
        <taxon>Nematoda</taxon>
        <taxon>Chromadorea</taxon>
        <taxon>Rhabditida</taxon>
        <taxon>Tylenchina</taxon>
        <taxon>Tylenchomorpha</taxon>
        <taxon>Aphelenchoidea</taxon>
        <taxon>Aphelenchoididae</taxon>
        <taxon>Bursaphelenchus</taxon>
    </lineage>
</organism>
<dbReference type="AlphaFoldDB" id="A0A1I7RU74"/>
<reference evidence="3" key="2">
    <citation type="submission" date="2020-08" db="EMBL/GenBank/DDBJ databases">
        <authorList>
            <person name="Kikuchi T."/>
        </authorList>
    </citation>
    <scope>NUCLEOTIDE SEQUENCE</scope>
    <source>
        <strain evidence="2">Ka4C1</strain>
    </source>
</reference>
<evidence type="ECO:0000313" key="5">
    <source>
        <dbReference type="Proteomes" id="UP000659654"/>
    </source>
</evidence>
<dbReference type="WBParaSite" id="BXY_0428300.1">
    <property type="protein sequence ID" value="BXY_0428300.1"/>
    <property type="gene ID" value="BXY_0428300"/>
</dbReference>
<name>A0A1I7RU74_BURXY</name>
<dbReference type="Proteomes" id="UP000582659">
    <property type="component" value="Unassembled WGS sequence"/>
</dbReference>
<dbReference type="OrthoDB" id="10582191at2759"/>
<sequence>MRRVILVGLCGLLAVVERADSQGLPSFSLLSPNFLSPQLTKNHNQFIKNGPSSRIFQNSAVINTVNGGGGYCGPGCQGANGVPPVHVTLCICNNNNHHKSDVEKEAVKKAKPKEEEEEGETHTVIIPEAHPPELIASKGETGRVPPSYQIQKDRRLCYAKDKPLRGRRNKMMNVELLGATTLRVSDSSVQRYYGLPRFEERG</sequence>
<reference evidence="6" key="1">
    <citation type="submission" date="2016-11" db="UniProtKB">
        <authorList>
            <consortium name="WormBaseParasite"/>
        </authorList>
    </citation>
    <scope>IDENTIFICATION</scope>
</reference>
<evidence type="ECO:0000256" key="1">
    <source>
        <dbReference type="SAM" id="SignalP"/>
    </source>
</evidence>
<dbReference type="Proteomes" id="UP000659654">
    <property type="component" value="Unassembled WGS sequence"/>
</dbReference>
<dbReference type="EMBL" id="CAJFCV020000004">
    <property type="protein sequence ID" value="CAG9113889.1"/>
    <property type="molecule type" value="Genomic_DNA"/>
</dbReference>
<accession>A0A1I7RU74</accession>
<dbReference type="EMBL" id="CAJFDI010000004">
    <property type="protein sequence ID" value="CAD5224918.1"/>
    <property type="molecule type" value="Genomic_DNA"/>
</dbReference>
<evidence type="ECO:0000313" key="6">
    <source>
        <dbReference type="WBParaSite" id="BXY_0428300.1"/>
    </source>
</evidence>
<feature type="signal peptide" evidence="1">
    <location>
        <begin position="1"/>
        <end position="21"/>
    </location>
</feature>
<evidence type="ECO:0000313" key="4">
    <source>
        <dbReference type="Proteomes" id="UP000095284"/>
    </source>
</evidence>
<evidence type="ECO:0000313" key="3">
    <source>
        <dbReference type="EMBL" id="CAG9113889.1"/>
    </source>
</evidence>
<keyword evidence="1" id="KW-0732">Signal</keyword>
<gene>
    <name evidence="2" type="ORF">BXYJ_LOCUS8284</name>
</gene>
<dbReference type="Proteomes" id="UP000095284">
    <property type="component" value="Unplaced"/>
</dbReference>